<dbReference type="InterPro" id="IPR011109">
    <property type="entry name" value="DNA_bind_recombinase_dom"/>
</dbReference>
<name>A0A368KU26_9BACT</name>
<dbReference type="GO" id="GO:0003677">
    <property type="term" value="F:DNA binding"/>
    <property type="evidence" value="ECO:0007669"/>
    <property type="project" value="InterPro"/>
</dbReference>
<organism evidence="2 3">
    <name type="scientific">Bremerella cremea</name>
    <dbReference type="NCBI Taxonomy" id="1031537"/>
    <lineage>
        <taxon>Bacteria</taxon>
        <taxon>Pseudomonadati</taxon>
        <taxon>Planctomycetota</taxon>
        <taxon>Planctomycetia</taxon>
        <taxon>Pirellulales</taxon>
        <taxon>Pirellulaceae</taxon>
        <taxon>Bremerella</taxon>
    </lineage>
</organism>
<evidence type="ECO:0000313" key="3">
    <source>
        <dbReference type="Proteomes" id="UP000253562"/>
    </source>
</evidence>
<dbReference type="AlphaFoldDB" id="A0A368KU26"/>
<dbReference type="EMBL" id="QPEX01000024">
    <property type="protein sequence ID" value="RCS49127.1"/>
    <property type="molecule type" value="Genomic_DNA"/>
</dbReference>
<dbReference type="GO" id="GO:0000150">
    <property type="term" value="F:DNA strand exchange activity"/>
    <property type="evidence" value="ECO:0007669"/>
    <property type="project" value="InterPro"/>
</dbReference>
<dbReference type="Proteomes" id="UP000253562">
    <property type="component" value="Unassembled WGS sequence"/>
</dbReference>
<protein>
    <recommendedName>
        <fullName evidence="1">Recombinase domain-containing protein</fullName>
    </recommendedName>
</protein>
<accession>A0A368KU26</accession>
<sequence>MRIAGGTAELRPRVDFVPACYALPDEPGKRFNSSSVRRIITSPVYAGDIVSGRHQWGVFVASSTTERRFAKAPDQYEAEHAPVLAT</sequence>
<evidence type="ECO:0000259" key="1">
    <source>
        <dbReference type="Pfam" id="PF07508"/>
    </source>
</evidence>
<feature type="domain" description="Recombinase" evidence="1">
    <location>
        <begin position="26"/>
        <end position="79"/>
    </location>
</feature>
<dbReference type="Pfam" id="PF07508">
    <property type="entry name" value="Recombinase"/>
    <property type="match status" value="1"/>
</dbReference>
<evidence type="ECO:0000313" key="2">
    <source>
        <dbReference type="EMBL" id="RCS49127.1"/>
    </source>
</evidence>
<comment type="caution">
    <text evidence="2">The sequence shown here is derived from an EMBL/GenBank/DDBJ whole genome shotgun (WGS) entry which is preliminary data.</text>
</comment>
<proteinExistence type="predicted"/>
<gene>
    <name evidence="2" type="ORF">DTL42_11325</name>
</gene>
<reference evidence="2 3" key="1">
    <citation type="submission" date="2018-07" db="EMBL/GenBank/DDBJ databases">
        <title>Comparative genomes isolates from brazilian mangrove.</title>
        <authorList>
            <person name="De Araujo J.E."/>
            <person name="Taketani R.G."/>
            <person name="Silva M.C.P."/>
            <person name="Lourenco M.V."/>
            <person name="Oliveira V.M."/>
            <person name="Andreote F.D."/>
        </authorList>
    </citation>
    <scope>NUCLEOTIDE SEQUENCE [LARGE SCALE GENOMIC DNA]</scope>
    <source>
        <strain evidence="2 3">HEX PRIS-MGV</strain>
    </source>
</reference>